<proteinExistence type="predicted"/>
<feature type="compositionally biased region" description="Polar residues" evidence="1">
    <location>
        <begin position="45"/>
        <end position="77"/>
    </location>
</feature>
<feature type="compositionally biased region" description="Low complexity" evidence="1">
    <location>
        <begin position="27"/>
        <end position="42"/>
    </location>
</feature>
<evidence type="ECO:0000256" key="1">
    <source>
        <dbReference type="SAM" id="MobiDB-lite"/>
    </source>
</evidence>
<dbReference type="AlphaFoldDB" id="A0AAN8ZSH8"/>
<name>A0AAN8ZSH8_HALRR</name>
<protein>
    <submittedName>
        <fullName evidence="2">Uncharacterized protein</fullName>
    </submittedName>
</protein>
<accession>A0AAN8ZSH8</accession>
<evidence type="ECO:0000313" key="2">
    <source>
        <dbReference type="EMBL" id="KAK7012880.1"/>
    </source>
</evidence>
<evidence type="ECO:0000313" key="3">
    <source>
        <dbReference type="Proteomes" id="UP001381693"/>
    </source>
</evidence>
<feature type="compositionally biased region" description="Polar residues" evidence="1">
    <location>
        <begin position="1"/>
        <end position="26"/>
    </location>
</feature>
<feature type="region of interest" description="Disordered" evidence="1">
    <location>
        <begin position="1"/>
        <end position="98"/>
    </location>
</feature>
<gene>
    <name evidence="2" type="ORF">SK128_011738</name>
</gene>
<feature type="non-terminal residue" evidence="2">
    <location>
        <position position="1"/>
    </location>
</feature>
<dbReference type="Proteomes" id="UP001381693">
    <property type="component" value="Unassembled WGS sequence"/>
</dbReference>
<organism evidence="2 3">
    <name type="scientific">Halocaridina rubra</name>
    <name type="common">Hawaiian red shrimp</name>
    <dbReference type="NCBI Taxonomy" id="373956"/>
    <lineage>
        <taxon>Eukaryota</taxon>
        <taxon>Metazoa</taxon>
        <taxon>Ecdysozoa</taxon>
        <taxon>Arthropoda</taxon>
        <taxon>Crustacea</taxon>
        <taxon>Multicrustacea</taxon>
        <taxon>Malacostraca</taxon>
        <taxon>Eumalacostraca</taxon>
        <taxon>Eucarida</taxon>
        <taxon>Decapoda</taxon>
        <taxon>Pleocyemata</taxon>
        <taxon>Caridea</taxon>
        <taxon>Atyoidea</taxon>
        <taxon>Atyidae</taxon>
        <taxon>Halocaridina</taxon>
    </lineage>
</organism>
<keyword evidence="3" id="KW-1185">Reference proteome</keyword>
<comment type="caution">
    <text evidence="2">The sequence shown here is derived from an EMBL/GenBank/DDBJ whole genome shotgun (WGS) entry which is preliminary data.</text>
</comment>
<reference evidence="2 3" key="1">
    <citation type="submission" date="2023-11" db="EMBL/GenBank/DDBJ databases">
        <title>Halocaridina rubra genome assembly.</title>
        <authorList>
            <person name="Smith C."/>
        </authorList>
    </citation>
    <scope>NUCLEOTIDE SEQUENCE [LARGE SCALE GENOMIC DNA]</scope>
    <source>
        <strain evidence="2">EP-1</strain>
        <tissue evidence="2">Whole</tissue>
    </source>
</reference>
<sequence>SKSLDPCGSTNRQSHGPLRNSASLDTSSTVGSASKSSAPSRAPDVSSQALVTSSRNLVQGQSVTPSKSSSKCRSPNGLNAKLPGVISDTPPSPYDNVPSVTPSFASVASPRDATKCSRVLGAAMSKLDQQKGFSFDLAAPLLQEEDEPSSLPYTRLQEEDSSRV</sequence>
<feature type="region of interest" description="Disordered" evidence="1">
    <location>
        <begin position="140"/>
        <end position="164"/>
    </location>
</feature>
<dbReference type="EMBL" id="JAXCGZ010023386">
    <property type="protein sequence ID" value="KAK7012880.1"/>
    <property type="molecule type" value="Genomic_DNA"/>
</dbReference>